<dbReference type="EC" id="4.3.2.7" evidence="1"/>
<dbReference type="InterPro" id="IPR013024">
    <property type="entry name" value="GGCT-like"/>
</dbReference>
<feature type="non-terminal residue" evidence="3">
    <location>
        <position position="1"/>
    </location>
</feature>
<dbReference type="SUPFAM" id="SSF110857">
    <property type="entry name" value="Gamma-glutamyl cyclotransferase-like"/>
    <property type="match status" value="1"/>
</dbReference>
<organism evidence="3">
    <name type="scientific">marine metagenome</name>
    <dbReference type="NCBI Taxonomy" id="408172"/>
    <lineage>
        <taxon>unclassified sequences</taxon>
        <taxon>metagenomes</taxon>
        <taxon>ecological metagenomes</taxon>
    </lineage>
</organism>
<sequence length="174" mass="19906">VQEIWIFGYGSLIWRPDFPFLESQPGNICHWSRRFWQGSHDHRGTENRPGRVLTLIASKGKRCCGLTYRVTKEVLAHLDHREKNGYERHEVWIQLPSKKVSGIVYIANQQNAAFLGEAPLEVIADQICQSEGPSGSNVEYLTKLATALKDLRIEDDHVFQLDALVRDKRGLHTN</sequence>
<evidence type="ECO:0000256" key="2">
    <source>
        <dbReference type="ARBA" id="ARBA00023239"/>
    </source>
</evidence>
<proteinExistence type="predicted"/>
<dbReference type="InterPro" id="IPR006840">
    <property type="entry name" value="ChaC"/>
</dbReference>
<accession>A0A381PBK4</accession>
<dbReference type="InterPro" id="IPR036568">
    <property type="entry name" value="GGCT-like_sf"/>
</dbReference>
<dbReference type="GO" id="GO:0006751">
    <property type="term" value="P:glutathione catabolic process"/>
    <property type="evidence" value="ECO:0007669"/>
    <property type="project" value="InterPro"/>
</dbReference>
<dbReference type="Gene3D" id="3.10.490.10">
    <property type="entry name" value="Gamma-glutamyl cyclotransferase-like"/>
    <property type="match status" value="1"/>
</dbReference>
<dbReference type="PANTHER" id="PTHR12192">
    <property type="entry name" value="CATION TRANSPORT PROTEIN CHAC-RELATED"/>
    <property type="match status" value="1"/>
</dbReference>
<dbReference type="GO" id="GO:0005737">
    <property type="term" value="C:cytoplasm"/>
    <property type="evidence" value="ECO:0007669"/>
    <property type="project" value="TreeGrafter"/>
</dbReference>
<protein>
    <recommendedName>
        <fullName evidence="1">glutathione-specific gamma-glutamylcyclotransferase</fullName>
        <ecNumber evidence="1">4.3.2.7</ecNumber>
    </recommendedName>
</protein>
<dbReference type="Pfam" id="PF04752">
    <property type="entry name" value="ChaC"/>
    <property type="match status" value="1"/>
</dbReference>
<evidence type="ECO:0000313" key="3">
    <source>
        <dbReference type="EMBL" id="SUZ63589.1"/>
    </source>
</evidence>
<dbReference type="CDD" id="cd06661">
    <property type="entry name" value="GGCT_like"/>
    <property type="match status" value="1"/>
</dbReference>
<dbReference type="GO" id="GO:0061928">
    <property type="term" value="F:glutathione specific gamma-glutamylcyclotransferase activity"/>
    <property type="evidence" value="ECO:0007669"/>
    <property type="project" value="UniProtKB-EC"/>
</dbReference>
<reference evidence="3" key="1">
    <citation type="submission" date="2018-05" db="EMBL/GenBank/DDBJ databases">
        <authorList>
            <person name="Lanie J.A."/>
            <person name="Ng W.-L."/>
            <person name="Kazmierczak K.M."/>
            <person name="Andrzejewski T.M."/>
            <person name="Davidsen T.M."/>
            <person name="Wayne K.J."/>
            <person name="Tettelin H."/>
            <person name="Glass J.I."/>
            <person name="Rusch D."/>
            <person name="Podicherti R."/>
            <person name="Tsui H.-C.T."/>
            <person name="Winkler M.E."/>
        </authorList>
    </citation>
    <scope>NUCLEOTIDE SEQUENCE</scope>
</reference>
<keyword evidence="2" id="KW-0456">Lyase</keyword>
<evidence type="ECO:0000256" key="1">
    <source>
        <dbReference type="ARBA" id="ARBA00012344"/>
    </source>
</evidence>
<name>A0A381PBK4_9ZZZZ</name>
<dbReference type="PANTHER" id="PTHR12192:SF2">
    <property type="entry name" value="GLUTATHIONE-SPECIFIC GAMMA-GLUTAMYLCYCLOTRANSFERASE 2"/>
    <property type="match status" value="1"/>
</dbReference>
<dbReference type="EMBL" id="UINC01000920">
    <property type="protein sequence ID" value="SUZ63589.1"/>
    <property type="molecule type" value="Genomic_DNA"/>
</dbReference>
<dbReference type="AlphaFoldDB" id="A0A381PBK4"/>
<gene>
    <name evidence="3" type="ORF">METZ01_LOCUS16443</name>
</gene>